<dbReference type="SUPFAM" id="SSF47616">
    <property type="entry name" value="GST C-terminal domain-like"/>
    <property type="match status" value="1"/>
</dbReference>
<accession>A0AAV5SVY8</accession>
<dbReference type="EC" id="2.5.1.18" evidence="3"/>
<dbReference type="InterPro" id="IPR005442">
    <property type="entry name" value="GST_omega"/>
</dbReference>
<gene>
    <name evidence="13" type="ORF">PENTCL1PPCAC_9536</name>
</gene>
<evidence type="ECO:0000256" key="1">
    <source>
        <dbReference type="ARBA" id="ARBA00011067"/>
    </source>
</evidence>
<sequence length="260" mass="29744">RIDMVLTGNDTKVLKAGDPEPPLAPGVARIYSMRFCPWAERVVLYAAAKGIDAEIVNIDLHSQPEWYKATKHPKGQVPCFEKDGKIVIESGIIPEYLDGIYPESTILPTDPYEKAQQRLVMEQFQPFWMTFYGLFVIVKQQLEGEERQAKFRALEAVIDNVEKNVLKADYFGGSAPGFADWMVFPFIERLALFSKFLDPPTPFPSEERWPKLSAWWSLISSVPAVQPYIQPEDIHIKFLEAYKAVKEYKDAKPDYDKGLH</sequence>
<dbReference type="PANTHER" id="PTHR43968">
    <property type="match status" value="1"/>
</dbReference>
<comment type="catalytic activity">
    <reaction evidence="8">
        <text>RX + glutathione = an S-substituted glutathione + a halide anion + H(+)</text>
        <dbReference type="Rhea" id="RHEA:16437"/>
        <dbReference type="ChEBI" id="CHEBI:15378"/>
        <dbReference type="ChEBI" id="CHEBI:16042"/>
        <dbReference type="ChEBI" id="CHEBI:17792"/>
        <dbReference type="ChEBI" id="CHEBI:57925"/>
        <dbReference type="ChEBI" id="CHEBI:90779"/>
        <dbReference type="EC" id="2.5.1.18"/>
    </reaction>
</comment>
<keyword evidence="14" id="KW-1185">Reference proteome</keyword>
<dbReference type="InterPro" id="IPR004045">
    <property type="entry name" value="Glutathione_S-Trfase_N"/>
</dbReference>
<dbReference type="AlphaFoldDB" id="A0AAV5SVY8"/>
<dbReference type="EC" id="1.8.5.1" evidence="2"/>
<keyword evidence="5" id="KW-0560">Oxidoreductase</keyword>
<dbReference type="Gene3D" id="1.20.1050.10">
    <property type="match status" value="1"/>
</dbReference>
<dbReference type="PROSITE" id="PS50405">
    <property type="entry name" value="GST_CTER"/>
    <property type="match status" value="1"/>
</dbReference>
<dbReference type="PROSITE" id="PS50404">
    <property type="entry name" value="GST_NTER"/>
    <property type="match status" value="1"/>
</dbReference>
<evidence type="ECO:0000256" key="9">
    <source>
        <dbReference type="ARBA" id="ARBA00048353"/>
    </source>
</evidence>
<evidence type="ECO:0000256" key="6">
    <source>
        <dbReference type="ARBA" id="ARBA00032186"/>
    </source>
</evidence>
<comment type="catalytic activity">
    <reaction evidence="9">
        <text>methylarsonate + 2 glutathione + H(+) = methylarsonous acid + glutathione disulfide + H2O</text>
        <dbReference type="Rhea" id="RHEA:15969"/>
        <dbReference type="ChEBI" id="CHEBI:15377"/>
        <dbReference type="ChEBI" id="CHEBI:15378"/>
        <dbReference type="ChEBI" id="CHEBI:17826"/>
        <dbReference type="ChEBI" id="CHEBI:33409"/>
        <dbReference type="ChEBI" id="CHEBI:57925"/>
        <dbReference type="ChEBI" id="CHEBI:58297"/>
        <dbReference type="EC" id="1.20.4.2"/>
    </reaction>
</comment>
<dbReference type="SFLD" id="SFLDG00358">
    <property type="entry name" value="Main_(cytGST)"/>
    <property type="match status" value="1"/>
</dbReference>
<evidence type="ECO:0000259" key="11">
    <source>
        <dbReference type="PROSITE" id="PS50404"/>
    </source>
</evidence>
<organism evidence="13 14">
    <name type="scientific">Pristionchus entomophagus</name>
    <dbReference type="NCBI Taxonomy" id="358040"/>
    <lineage>
        <taxon>Eukaryota</taxon>
        <taxon>Metazoa</taxon>
        <taxon>Ecdysozoa</taxon>
        <taxon>Nematoda</taxon>
        <taxon>Chromadorea</taxon>
        <taxon>Rhabditida</taxon>
        <taxon>Rhabditina</taxon>
        <taxon>Diplogasteromorpha</taxon>
        <taxon>Diplogasteroidea</taxon>
        <taxon>Neodiplogasteridae</taxon>
        <taxon>Pristionchus</taxon>
    </lineage>
</organism>
<dbReference type="Pfam" id="PF13410">
    <property type="entry name" value="GST_C_2"/>
    <property type="match status" value="1"/>
</dbReference>
<dbReference type="GO" id="GO:0006749">
    <property type="term" value="P:glutathione metabolic process"/>
    <property type="evidence" value="ECO:0007669"/>
    <property type="project" value="TreeGrafter"/>
</dbReference>
<protein>
    <recommendedName>
        <fullName evidence="6">Glutathione-dependent dehydroascorbate reductase</fullName>
        <ecNumber evidence="4">1.20.4.2</ecNumber>
        <ecNumber evidence="2">1.8.5.1</ecNumber>
        <ecNumber evidence="3">2.5.1.18</ecNumber>
    </recommendedName>
    <alternativeName>
        <fullName evidence="7">Monomethylarsonic acid reductase</fullName>
    </alternativeName>
</protein>
<dbReference type="Gene3D" id="3.40.30.10">
    <property type="entry name" value="Glutaredoxin"/>
    <property type="match status" value="1"/>
</dbReference>
<feature type="domain" description="GST C-terminal" evidence="12">
    <location>
        <begin position="110"/>
        <end position="245"/>
    </location>
</feature>
<evidence type="ECO:0000256" key="3">
    <source>
        <dbReference type="ARBA" id="ARBA00012452"/>
    </source>
</evidence>
<evidence type="ECO:0000256" key="2">
    <source>
        <dbReference type="ARBA" id="ARBA00012436"/>
    </source>
</evidence>
<dbReference type="Proteomes" id="UP001432027">
    <property type="component" value="Unassembled WGS sequence"/>
</dbReference>
<dbReference type="PANTHER" id="PTHR43968:SF6">
    <property type="entry name" value="GLUTATHIONE S-TRANSFERASE OMEGA"/>
    <property type="match status" value="1"/>
</dbReference>
<comment type="similarity">
    <text evidence="1">Belongs to the GST superfamily. Omega family.</text>
</comment>
<evidence type="ECO:0000256" key="8">
    <source>
        <dbReference type="ARBA" id="ARBA00047960"/>
    </source>
</evidence>
<dbReference type="PRINTS" id="PR01625">
    <property type="entry name" value="GSTRNSFRASEO"/>
</dbReference>
<dbReference type="FunFam" id="3.40.30.10:FF:000123">
    <property type="entry name" value="Glutathione transferase o1"/>
    <property type="match status" value="1"/>
</dbReference>
<dbReference type="InterPro" id="IPR010987">
    <property type="entry name" value="Glutathione-S-Trfase_C-like"/>
</dbReference>
<dbReference type="GO" id="GO:0045174">
    <property type="term" value="F:glutathione dehydrogenase (ascorbate) activity"/>
    <property type="evidence" value="ECO:0007669"/>
    <property type="project" value="UniProtKB-EC"/>
</dbReference>
<comment type="catalytic activity">
    <reaction evidence="10">
        <text>L-dehydroascorbate + 2 glutathione = glutathione disulfide + L-ascorbate</text>
        <dbReference type="Rhea" id="RHEA:24424"/>
        <dbReference type="ChEBI" id="CHEBI:38290"/>
        <dbReference type="ChEBI" id="CHEBI:57925"/>
        <dbReference type="ChEBI" id="CHEBI:58297"/>
        <dbReference type="ChEBI" id="CHEBI:58539"/>
        <dbReference type="EC" id="1.8.5.1"/>
    </reaction>
</comment>
<dbReference type="GO" id="GO:0005737">
    <property type="term" value="C:cytoplasm"/>
    <property type="evidence" value="ECO:0007669"/>
    <property type="project" value="InterPro"/>
</dbReference>
<comment type="caution">
    <text evidence="13">The sequence shown here is derived from an EMBL/GenBank/DDBJ whole genome shotgun (WGS) entry which is preliminary data.</text>
</comment>
<evidence type="ECO:0000256" key="10">
    <source>
        <dbReference type="ARBA" id="ARBA00049544"/>
    </source>
</evidence>
<dbReference type="EMBL" id="BTSX01000003">
    <property type="protein sequence ID" value="GMS87361.1"/>
    <property type="molecule type" value="Genomic_DNA"/>
</dbReference>
<dbReference type="InterPro" id="IPR050983">
    <property type="entry name" value="GST_Omega/HSP26"/>
</dbReference>
<evidence type="ECO:0000313" key="13">
    <source>
        <dbReference type="EMBL" id="GMS87361.1"/>
    </source>
</evidence>
<proteinExistence type="inferred from homology"/>
<evidence type="ECO:0000259" key="12">
    <source>
        <dbReference type="PROSITE" id="PS50405"/>
    </source>
</evidence>
<feature type="non-terminal residue" evidence="13">
    <location>
        <position position="1"/>
    </location>
</feature>
<reference evidence="13" key="1">
    <citation type="submission" date="2023-10" db="EMBL/GenBank/DDBJ databases">
        <title>Genome assembly of Pristionchus species.</title>
        <authorList>
            <person name="Yoshida K."/>
            <person name="Sommer R.J."/>
        </authorList>
    </citation>
    <scope>NUCLEOTIDE SEQUENCE</scope>
    <source>
        <strain evidence="13">RS0144</strain>
    </source>
</reference>
<dbReference type="EC" id="1.20.4.2" evidence="4"/>
<dbReference type="GO" id="GO:0050610">
    <property type="term" value="F:methylarsonate reductase activity"/>
    <property type="evidence" value="ECO:0007669"/>
    <property type="project" value="UniProtKB-EC"/>
</dbReference>
<dbReference type="InterPro" id="IPR040079">
    <property type="entry name" value="Glutathione_S-Trfase"/>
</dbReference>
<feature type="domain" description="GST N-terminal" evidence="11">
    <location>
        <begin position="26"/>
        <end position="105"/>
    </location>
</feature>
<dbReference type="InterPro" id="IPR036282">
    <property type="entry name" value="Glutathione-S-Trfase_C_sf"/>
</dbReference>
<evidence type="ECO:0000256" key="4">
    <source>
        <dbReference type="ARBA" id="ARBA00013060"/>
    </source>
</evidence>
<evidence type="ECO:0000256" key="5">
    <source>
        <dbReference type="ARBA" id="ARBA00023002"/>
    </source>
</evidence>
<name>A0AAV5SVY8_9BILA</name>
<evidence type="ECO:0000256" key="7">
    <source>
        <dbReference type="ARBA" id="ARBA00032681"/>
    </source>
</evidence>
<dbReference type="InterPro" id="IPR036249">
    <property type="entry name" value="Thioredoxin-like_sf"/>
</dbReference>
<dbReference type="SUPFAM" id="SSF52833">
    <property type="entry name" value="Thioredoxin-like"/>
    <property type="match status" value="1"/>
</dbReference>
<dbReference type="GO" id="GO:0004364">
    <property type="term" value="F:glutathione transferase activity"/>
    <property type="evidence" value="ECO:0007669"/>
    <property type="project" value="UniProtKB-EC"/>
</dbReference>
<dbReference type="FunFam" id="1.20.1050.10:FF:000009">
    <property type="entry name" value="Glutathione S-transferase omega-1"/>
    <property type="match status" value="1"/>
</dbReference>
<evidence type="ECO:0000313" key="14">
    <source>
        <dbReference type="Proteomes" id="UP001432027"/>
    </source>
</evidence>
<dbReference type="Pfam" id="PF02798">
    <property type="entry name" value="GST_N"/>
    <property type="match status" value="1"/>
</dbReference>
<dbReference type="SFLD" id="SFLDS00019">
    <property type="entry name" value="Glutathione_Transferase_(cytos"/>
    <property type="match status" value="1"/>
</dbReference>